<dbReference type="Pfam" id="PF08284">
    <property type="entry name" value="RVP_2"/>
    <property type="match status" value="1"/>
</dbReference>
<proteinExistence type="predicted"/>
<feature type="compositionally biased region" description="Polar residues" evidence="1">
    <location>
        <begin position="50"/>
        <end position="67"/>
    </location>
</feature>
<sequence length="338" mass="36738">MGLMDRPCTHGSLDGEQGWLEGLVVQTQGGHAQAKHAPRASQTRTMRALRMSQTGTVQAPRASQTGTAGEPRAHQAYVDYGAGTDGGWQLASDSKSMIRIVVSYKGLADGCELMSYEEDIAVLKKTVLQGCSSGLEAPPKARVLELKGFNGNRNAKELENFLWDMEQFFKDAHVPNGEKVSITRWAQTELRRQGVRDLPTAMAAANCLVDYKMGGAISTIDCPKREKLSALVTADNKGESDSETPPRVNPLQLLNVKALVGSGATHNFLTTREVTRLGLKLEEDTSRIKAVNSKAHKIQGVAKNILMQVGDWKGTFNLLCVSLDDFNLILGVELPFEG</sequence>
<evidence type="ECO:0000256" key="1">
    <source>
        <dbReference type="SAM" id="MobiDB-lite"/>
    </source>
</evidence>
<dbReference type="Gene3D" id="2.40.70.10">
    <property type="entry name" value="Acid Proteases"/>
    <property type="match status" value="1"/>
</dbReference>
<name>A5AQ56_VITVI</name>
<dbReference type="AlphaFoldDB" id="A5AQ56"/>
<reference evidence="2" key="1">
    <citation type="journal article" date="2007" name="PLoS ONE">
        <title>The first genome sequence of an elite grapevine cultivar (Pinot noir Vitis vinifera L.): coping with a highly heterozygous genome.</title>
        <authorList>
            <person name="Velasco R."/>
            <person name="Zharkikh A."/>
            <person name="Troggio M."/>
            <person name="Cartwright D.A."/>
            <person name="Cestaro A."/>
            <person name="Pruss D."/>
            <person name="Pindo M."/>
            <person name="FitzGerald L.M."/>
            <person name="Vezzulli S."/>
            <person name="Reid J."/>
            <person name="Malacarne G."/>
            <person name="Iliev D."/>
            <person name="Coppola G."/>
            <person name="Wardell B."/>
            <person name="Micheletti D."/>
            <person name="Macalma T."/>
            <person name="Facci M."/>
            <person name="Mitchell J.T."/>
            <person name="Perazzolli M."/>
            <person name="Eldredge G."/>
            <person name="Gatto P."/>
            <person name="Oyzerski R."/>
            <person name="Moretto M."/>
            <person name="Gutin N."/>
            <person name="Stefanini M."/>
            <person name="Chen Y."/>
            <person name="Segala C."/>
            <person name="Davenport C."/>
            <person name="Dematte L."/>
            <person name="Mraz A."/>
            <person name="Battilana J."/>
            <person name="Stormo K."/>
            <person name="Costa F."/>
            <person name="Tao Q."/>
            <person name="Si-Ammour A."/>
            <person name="Harkins T."/>
            <person name="Lackey A."/>
            <person name="Perbost C."/>
            <person name="Taillon B."/>
            <person name="Stella A."/>
            <person name="Solovyev V."/>
            <person name="Fawcett J.A."/>
            <person name="Sterck L."/>
            <person name="Vandepoele K."/>
            <person name="Grando S.M."/>
            <person name="Toppo S."/>
            <person name="Moser C."/>
            <person name="Lanchbury J."/>
            <person name="Bogden R."/>
            <person name="Skolnick M."/>
            <person name="Sgaramella V."/>
            <person name="Bhatnagar S.K."/>
            <person name="Fontana P."/>
            <person name="Gutin A."/>
            <person name="Van de Peer Y."/>
            <person name="Salamini F."/>
            <person name="Viola R."/>
        </authorList>
    </citation>
    <scope>NUCLEOTIDE SEQUENCE</scope>
</reference>
<feature type="region of interest" description="Disordered" evidence="1">
    <location>
        <begin position="50"/>
        <end position="72"/>
    </location>
</feature>
<evidence type="ECO:0000313" key="2">
    <source>
        <dbReference type="EMBL" id="CAN71559.1"/>
    </source>
</evidence>
<gene>
    <name evidence="2" type="ORF">VITISV_000327</name>
</gene>
<dbReference type="CDD" id="cd00303">
    <property type="entry name" value="retropepsin_like"/>
    <property type="match status" value="1"/>
</dbReference>
<dbReference type="InterPro" id="IPR021109">
    <property type="entry name" value="Peptidase_aspartic_dom_sf"/>
</dbReference>
<accession>A5AQ56</accession>
<protein>
    <submittedName>
        <fullName evidence="2">Uncharacterized protein</fullName>
    </submittedName>
</protein>
<dbReference type="EMBL" id="AM431966">
    <property type="protein sequence ID" value="CAN71559.1"/>
    <property type="molecule type" value="Genomic_DNA"/>
</dbReference>
<organism evidence="2">
    <name type="scientific">Vitis vinifera</name>
    <name type="common">Grape</name>
    <dbReference type="NCBI Taxonomy" id="29760"/>
    <lineage>
        <taxon>Eukaryota</taxon>
        <taxon>Viridiplantae</taxon>
        <taxon>Streptophyta</taxon>
        <taxon>Embryophyta</taxon>
        <taxon>Tracheophyta</taxon>
        <taxon>Spermatophyta</taxon>
        <taxon>Magnoliopsida</taxon>
        <taxon>eudicotyledons</taxon>
        <taxon>Gunneridae</taxon>
        <taxon>Pentapetalae</taxon>
        <taxon>rosids</taxon>
        <taxon>Vitales</taxon>
        <taxon>Vitaceae</taxon>
        <taxon>Viteae</taxon>
        <taxon>Vitis</taxon>
    </lineage>
</organism>